<proteinExistence type="predicted"/>
<dbReference type="KEGG" id="fsn:GS03_01710"/>
<organism evidence="1 2">
    <name type="scientific">Flavobacterium sangjuense</name>
    <dbReference type="NCBI Taxonomy" id="2518177"/>
    <lineage>
        <taxon>Bacteria</taxon>
        <taxon>Pseudomonadati</taxon>
        <taxon>Bacteroidota</taxon>
        <taxon>Flavobacteriia</taxon>
        <taxon>Flavobacteriales</taxon>
        <taxon>Flavobacteriaceae</taxon>
        <taxon>Flavobacterium</taxon>
    </lineage>
</organism>
<gene>
    <name evidence="1" type="ORF">GS03_01710</name>
</gene>
<sequence length="71" mass="8522">MGQLMYDYTKTSIVKVSKNKELFVKELVKASKILLPYERENLINWLFYFTADKPEAQKWLYEMLDKKILVS</sequence>
<dbReference type="AlphaFoldDB" id="A0A4P7PU77"/>
<accession>A0A4P7PU77</accession>
<name>A0A4P7PU77_9FLAO</name>
<dbReference type="EMBL" id="CP038810">
    <property type="protein sequence ID" value="QBZ98205.1"/>
    <property type="molecule type" value="Genomic_DNA"/>
</dbReference>
<evidence type="ECO:0000313" key="2">
    <source>
        <dbReference type="Proteomes" id="UP000296862"/>
    </source>
</evidence>
<reference evidence="1 2" key="1">
    <citation type="submission" date="2019-04" db="EMBL/GenBank/DDBJ databases">
        <title>Flavobacterium sp. GS03.</title>
        <authorList>
            <person name="Kim H."/>
        </authorList>
    </citation>
    <scope>NUCLEOTIDE SEQUENCE [LARGE SCALE GENOMIC DNA]</scope>
    <source>
        <strain evidence="1 2">GS03</strain>
    </source>
</reference>
<dbReference type="Proteomes" id="UP000296862">
    <property type="component" value="Chromosome"/>
</dbReference>
<dbReference type="RefSeq" id="WP_136152114.1">
    <property type="nucleotide sequence ID" value="NZ_CP038810.1"/>
</dbReference>
<dbReference type="OrthoDB" id="840060at2"/>
<keyword evidence="2" id="KW-1185">Reference proteome</keyword>
<evidence type="ECO:0000313" key="1">
    <source>
        <dbReference type="EMBL" id="QBZ98205.1"/>
    </source>
</evidence>
<protein>
    <submittedName>
        <fullName evidence="1">Uncharacterized protein</fullName>
    </submittedName>
</protein>